<evidence type="ECO:0000313" key="1">
    <source>
        <dbReference type="EMBL" id="GCA62215.1"/>
    </source>
</evidence>
<accession>A0A391NJV3</accession>
<protein>
    <submittedName>
        <fullName evidence="1">Uncharacterized protein</fullName>
    </submittedName>
</protein>
<gene>
    <name evidence="1" type="ORF">KIPB_002056</name>
</gene>
<dbReference type="AlphaFoldDB" id="A0A391NJV3"/>
<reference evidence="1 2" key="1">
    <citation type="journal article" date="2018" name="PLoS ONE">
        <title>The draft genome of Kipferlia bialata reveals reductive genome evolution in fornicate parasites.</title>
        <authorList>
            <person name="Tanifuji G."/>
            <person name="Takabayashi S."/>
            <person name="Kume K."/>
            <person name="Takagi M."/>
            <person name="Nakayama T."/>
            <person name="Kamikawa R."/>
            <person name="Inagaki Y."/>
            <person name="Hashimoto T."/>
        </authorList>
    </citation>
    <scope>NUCLEOTIDE SEQUENCE [LARGE SCALE GENOMIC DNA]</scope>
    <source>
        <strain evidence="1">NY0173</strain>
    </source>
</reference>
<dbReference type="EMBL" id="BDIP01000318">
    <property type="protein sequence ID" value="GCA62215.1"/>
    <property type="molecule type" value="Genomic_DNA"/>
</dbReference>
<comment type="caution">
    <text evidence="1">The sequence shown here is derived from an EMBL/GenBank/DDBJ whole genome shotgun (WGS) entry which is preliminary data.</text>
</comment>
<keyword evidence="2" id="KW-1185">Reference proteome</keyword>
<proteinExistence type="predicted"/>
<name>A0A391NJV3_9EUKA</name>
<sequence>MEFHTLSLDAVTALQGRSWVLAGVNACHNRVLLQRSSQPKGELPFLMLSVSFEDNATPHVRESRVIPSPFGDKRVRQISMARAVTDYMSPATVCVAANV</sequence>
<dbReference type="Proteomes" id="UP000265618">
    <property type="component" value="Unassembled WGS sequence"/>
</dbReference>
<evidence type="ECO:0000313" key="2">
    <source>
        <dbReference type="Proteomes" id="UP000265618"/>
    </source>
</evidence>
<organism evidence="1 2">
    <name type="scientific">Kipferlia bialata</name>
    <dbReference type="NCBI Taxonomy" id="797122"/>
    <lineage>
        <taxon>Eukaryota</taxon>
        <taxon>Metamonada</taxon>
        <taxon>Carpediemonas-like organisms</taxon>
        <taxon>Kipferlia</taxon>
    </lineage>
</organism>